<dbReference type="PANTHER" id="PTHR11487">
    <property type="entry name" value="THIOESTERASE"/>
    <property type="match status" value="1"/>
</dbReference>
<feature type="domain" description="Thioesterase TesA-like" evidence="3">
    <location>
        <begin position="68"/>
        <end position="312"/>
    </location>
</feature>
<dbReference type="GO" id="GO:0008610">
    <property type="term" value="P:lipid biosynthetic process"/>
    <property type="evidence" value="ECO:0007669"/>
    <property type="project" value="TreeGrafter"/>
</dbReference>
<accession>A0A372FQP9</accession>
<dbReference type="PANTHER" id="PTHR11487:SF0">
    <property type="entry name" value="S-ACYL FATTY ACID SYNTHASE THIOESTERASE, MEDIUM CHAIN"/>
    <property type="match status" value="1"/>
</dbReference>
<dbReference type="GO" id="GO:0016787">
    <property type="term" value="F:hydrolase activity"/>
    <property type="evidence" value="ECO:0007669"/>
    <property type="project" value="UniProtKB-KW"/>
</dbReference>
<dbReference type="InterPro" id="IPR029058">
    <property type="entry name" value="AB_hydrolase_fold"/>
</dbReference>
<keyword evidence="5" id="KW-1185">Reference proteome</keyword>
<sequence length="325" mass="35767">MWSVVWPRSSVSSYGCVRCSPTPRCARSRPKWTGWCWRRRLKPRKVPSVDADLLVPFSAGGGDASPLYCVHSASGSAYTYLPLAGMLDGRRVVGIEAPGYDSDGLPPTDLCVLAERYVQAVADDCRKPEACLLGWSMGGSIAYAMAWRLRALGIAVPLVVLVDALMHHTETAPASREILTRFAINLVREGRDGRPEERVVTELRAWPVGAPVAQAWELLRRGGLIPEEFDAETLDRRFEVFRRNVHALHGYAPEPGYPGRLLVIDGEDSVRGHQRWADVAQDVRTVTVPGDHFSIWRGAGLAALGEHVSAALREICPVPSRVVRT</sequence>
<evidence type="ECO:0000256" key="1">
    <source>
        <dbReference type="ARBA" id="ARBA00007169"/>
    </source>
</evidence>
<evidence type="ECO:0000256" key="2">
    <source>
        <dbReference type="ARBA" id="ARBA00022801"/>
    </source>
</evidence>
<dbReference type="InterPro" id="IPR020802">
    <property type="entry name" value="TesA-like"/>
</dbReference>
<organism evidence="4 5">
    <name type="scientific">Micromonospora craniellae</name>
    <dbReference type="NCBI Taxonomy" id="2294034"/>
    <lineage>
        <taxon>Bacteria</taxon>
        <taxon>Bacillati</taxon>
        <taxon>Actinomycetota</taxon>
        <taxon>Actinomycetes</taxon>
        <taxon>Micromonosporales</taxon>
        <taxon>Micromonosporaceae</taxon>
        <taxon>Micromonospora</taxon>
    </lineage>
</organism>
<evidence type="ECO:0000313" key="5">
    <source>
        <dbReference type="Proteomes" id="UP000262621"/>
    </source>
</evidence>
<dbReference type="EMBL" id="QVFU01000088">
    <property type="protein sequence ID" value="RFS41007.1"/>
    <property type="molecule type" value="Genomic_DNA"/>
</dbReference>
<name>A0A372FQP9_9ACTN</name>
<dbReference type="AlphaFoldDB" id="A0A372FQP9"/>
<evidence type="ECO:0000313" key="4">
    <source>
        <dbReference type="EMBL" id="RFS41007.1"/>
    </source>
</evidence>
<proteinExistence type="inferred from homology"/>
<dbReference type="Pfam" id="PF00975">
    <property type="entry name" value="Thioesterase"/>
    <property type="match status" value="1"/>
</dbReference>
<reference evidence="4 5" key="1">
    <citation type="submission" date="2018-08" db="EMBL/GenBank/DDBJ databases">
        <title>Verrucosispora craniellae sp. nov., isolated from a marine sponge in the South China Sea.</title>
        <authorList>
            <person name="Li L."/>
            <person name="Lin H.W."/>
        </authorList>
    </citation>
    <scope>NUCLEOTIDE SEQUENCE [LARGE SCALE GENOMIC DNA]</scope>
    <source>
        <strain evidence="4 5">LHW63014</strain>
    </source>
</reference>
<gene>
    <name evidence="4" type="ORF">D0Q02_29820</name>
</gene>
<dbReference type="InterPro" id="IPR001031">
    <property type="entry name" value="Thioesterase"/>
</dbReference>
<comment type="similarity">
    <text evidence="1">Belongs to the thioesterase family.</text>
</comment>
<dbReference type="InterPro" id="IPR012223">
    <property type="entry name" value="TEII"/>
</dbReference>
<dbReference type="SMART" id="SM00824">
    <property type="entry name" value="PKS_TE"/>
    <property type="match status" value="1"/>
</dbReference>
<comment type="caution">
    <text evidence="4">The sequence shown here is derived from an EMBL/GenBank/DDBJ whole genome shotgun (WGS) entry which is preliminary data.</text>
</comment>
<keyword evidence="2 4" id="KW-0378">Hydrolase</keyword>
<protein>
    <submittedName>
        <fullName evidence="4">Alpha/beta fold hydrolase</fullName>
    </submittedName>
</protein>
<dbReference type="Gene3D" id="3.40.50.1820">
    <property type="entry name" value="alpha/beta hydrolase"/>
    <property type="match status" value="1"/>
</dbReference>
<evidence type="ECO:0000259" key="3">
    <source>
        <dbReference type="SMART" id="SM00824"/>
    </source>
</evidence>
<dbReference type="SUPFAM" id="SSF53474">
    <property type="entry name" value="alpha/beta-Hydrolases"/>
    <property type="match status" value="1"/>
</dbReference>
<dbReference type="Proteomes" id="UP000262621">
    <property type="component" value="Unassembled WGS sequence"/>
</dbReference>